<evidence type="ECO:0000256" key="2">
    <source>
        <dbReference type="ARBA" id="ARBA00022694"/>
    </source>
</evidence>
<evidence type="ECO:0000256" key="5">
    <source>
        <dbReference type="PIRSR" id="PIRSR001430-1"/>
    </source>
</evidence>
<dbReference type="GO" id="GO:0003723">
    <property type="term" value="F:RNA binding"/>
    <property type="evidence" value="ECO:0007669"/>
    <property type="project" value="InterPro"/>
</dbReference>
<comment type="catalytic activity">
    <reaction evidence="4 7">
        <text>uridine(38/39/40) in tRNA = pseudouridine(38/39/40) in tRNA</text>
        <dbReference type="Rhea" id="RHEA:22376"/>
        <dbReference type="Rhea" id="RHEA-COMP:10085"/>
        <dbReference type="Rhea" id="RHEA-COMP:10087"/>
        <dbReference type="ChEBI" id="CHEBI:65314"/>
        <dbReference type="ChEBI" id="CHEBI:65315"/>
        <dbReference type="EC" id="5.4.99.12"/>
    </reaction>
</comment>
<feature type="domain" description="Pseudouridine synthase I TruA alpha/beta" evidence="8">
    <location>
        <begin position="8"/>
        <end position="104"/>
    </location>
</feature>
<evidence type="ECO:0000313" key="9">
    <source>
        <dbReference type="EMBL" id="BAV92004.1"/>
    </source>
</evidence>
<comment type="subunit">
    <text evidence="4">Homodimer.</text>
</comment>
<dbReference type="PIRSF" id="PIRSF001430">
    <property type="entry name" value="tRNA_psdUrid_synth"/>
    <property type="match status" value="1"/>
</dbReference>
<dbReference type="FunFam" id="3.30.70.580:FF:000001">
    <property type="entry name" value="tRNA pseudouridine synthase A"/>
    <property type="match status" value="1"/>
</dbReference>
<dbReference type="AlphaFoldDB" id="A0A1J1DVW5"/>
<dbReference type="EMBL" id="AP017368">
    <property type="protein sequence ID" value="BAV92004.1"/>
    <property type="molecule type" value="Genomic_DNA"/>
</dbReference>
<keyword evidence="3 4" id="KW-0413">Isomerase</keyword>
<dbReference type="PANTHER" id="PTHR11142">
    <property type="entry name" value="PSEUDOURIDYLATE SYNTHASE"/>
    <property type="match status" value="1"/>
</dbReference>
<evidence type="ECO:0000259" key="8">
    <source>
        <dbReference type="Pfam" id="PF01416"/>
    </source>
</evidence>
<dbReference type="Proteomes" id="UP000242645">
    <property type="component" value="Chromosome"/>
</dbReference>
<evidence type="ECO:0000256" key="1">
    <source>
        <dbReference type="ARBA" id="ARBA00009375"/>
    </source>
</evidence>
<dbReference type="Gene3D" id="3.30.70.580">
    <property type="entry name" value="Pseudouridine synthase I, catalytic domain, N-terminal subdomain"/>
    <property type="match status" value="1"/>
</dbReference>
<dbReference type="PANTHER" id="PTHR11142:SF0">
    <property type="entry name" value="TRNA PSEUDOURIDINE SYNTHASE-LIKE 1"/>
    <property type="match status" value="1"/>
</dbReference>
<comment type="caution">
    <text evidence="4">Lacks conserved residue(s) required for the propagation of feature annotation.</text>
</comment>
<dbReference type="EC" id="5.4.99.12" evidence="4"/>
<feature type="binding site" evidence="4 6">
    <location>
        <position position="112"/>
    </location>
    <ligand>
        <name>substrate</name>
    </ligand>
</feature>
<dbReference type="GO" id="GO:0031119">
    <property type="term" value="P:tRNA pseudouridine synthesis"/>
    <property type="evidence" value="ECO:0007669"/>
    <property type="project" value="UniProtKB-UniRule"/>
</dbReference>
<dbReference type="CDD" id="cd02570">
    <property type="entry name" value="PseudoU_synth_EcTruA"/>
    <property type="match status" value="1"/>
</dbReference>
<dbReference type="NCBIfam" id="TIGR00071">
    <property type="entry name" value="hisT_truA"/>
    <property type="match status" value="1"/>
</dbReference>
<dbReference type="GO" id="GO:0160147">
    <property type="term" value="F:tRNA pseudouridine(38-40) synthase activity"/>
    <property type="evidence" value="ECO:0007669"/>
    <property type="project" value="UniProtKB-EC"/>
</dbReference>
<dbReference type="InterPro" id="IPR001406">
    <property type="entry name" value="PsdUridine_synth_TruA"/>
</dbReference>
<dbReference type="InterPro" id="IPR020095">
    <property type="entry name" value="PsdUridine_synth_TruA_C"/>
</dbReference>
<evidence type="ECO:0000313" key="10">
    <source>
        <dbReference type="Proteomes" id="UP000242645"/>
    </source>
</evidence>
<dbReference type="SUPFAM" id="SSF55120">
    <property type="entry name" value="Pseudouridine synthase"/>
    <property type="match status" value="1"/>
</dbReference>
<reference evidence="9 10" key="1">
    <citation type="journal article" date="2017" name="ISME J.">
        <title>Genome of 'Ca. Desulfovibrio trichonymphae', an H2-oxidizing bacterium in a tripartite symbiotic system within a protist cell in the termite gut.</title>
        <authorList>
            <person name="Kuwahara H."/>
            <person name="Yuki M."/>
            <person name="Izawa K."/>
            <person name="Ohkuma M."/>
            <person name="Hongoh Y."/>
        </authorList>
    </citation>
    <scope>NUCLEOTIDE SEQUENCE [LARGE SCALE GENOMIC DNA]</scope>
    <source>
        <strain evidence="9 10">Rs-N31</strain>
    </source>
</reference>
<evidence type="ECO:0000256" key="7">
    <source>
        <dbReference type="RuleBase" id="RU003792"/>
    </source>
</evidence>
<feature type="active site" description="Nucleophile" evidence="4 5">
    <location>
        <position position="54"/>
    </location>
</feature>
<dbReference type="RefSeq" id="WP_096399527.1">
    <property type="nucleotide sequence ID" value="NZ_AP017368.1"/>
</dbReference>
<evidence type="ECO:0000256" key="4">
    <source>
        <dbReference type="HAMAP-Rule" id="MF_00171"/>
    </source>
</evidence>
<dbReference type="Gene3D" id="3.30.70.660">
    <property type="entry name" value="Pseudouridine synthase I, catalytic domain, C-terminal subdomain"/>
    <property type="match status" value="1"/>
</dbReference>
<evidence type="ECO:0000256" key="6">
    <source>
        <dbReference type="PIRSR" id="PIRSR001430-2"/>
    </source>
</evidence>
<dbReference type="HAMAP" id="MF_00171">
    <property type="entry name" value="TruA"/>
    <property type="match status" value="1"/>
</dbReference>
<protein>
    <recommendedName>
        <fullName evidence="4">tRNA pseudouridine synthase A</fullName>
        <ecNumber evidence="4">5.4.99.12</ecNumber>
    </recommendedName>
    <alternativeName>
        <fullName evidence="4">tRNA pseudouridine(38-40) synthase</fullName>
    </alternativeName>
    <alternativeName>
        <fullName evidence="4">tRNA pseudouridylate synthase I</fullName>
    </alternativeName>
    <alternativeName>
        <fullName evidence="4">tRNA-uridine isomerase I</fullName>
    </alternativeName>
</protein>
<dbReference type="KEGG" id="dtr:RSDT_0492"/>
<keyword evidence="2 4" id="KW-0819">tRNA processing</keyword>
<proteinExistence type="inferred from homology"/>
<evidence type="ECO:0000256" key="3">
    <source>
        <dbReference type="ARBA" id="ARBA00023235"/>
    </source>
</evidence>
<comment type="function">
    <text evidence="4">Formation of pseudouridine at positions 38, 39 and 40 in the anticodon stem and loop of transfer RNAs.</text>
</comment>
<accession>A0A1J1DVW5</accession>
<dbReference type="OrthoDB" id="9811823at2"/>
<organism evidence="9 10">
    <name type="scientific">Candidatus Desulfovibrio trichonymphae</name>
    <dbReference type="NCBI Taxonomy" id="1725232"/>
    <lineage>
        <taxon>Bacteria</taxon>
        <taxon>Pseudomonadati</taxon>
        <taxon>Thermodesulfobacteriota</taxon>
        <taxon>Desulfovibrionia</taxon>
        <taxon>Desulfovibrionales</taxon>
        <taxon>Desulfovibrionaceae</taxon>
        <taxon>Desulfovibrio</taxon>
    </lineage>
</organism>
<gene>
    <name evidence="4 9" type="primary">truA</name>
    <name evidence="9" type="ORF">RSDT_0492</name>
</gene>
<name>A0A1J1DVW5_9BACT</name>
<sequence>MRLKLLLAYVGSHYSGWQIQEKPNQPPTIQGELEAAFHTLVGGPVRVHGAGRTDAGVHARGQVAHCDVPEARAGLDWRRSLNALLPSEIRVLMAGPEAPDFHARNNVACKTYAYQFWQERSFIPPELAPFVWNCGPLNLNAIRRILPRLLGEHDFAGLQNTGTDIKNTRRTIFAATITELPQMEDYPQHKPLLRLSVTADGFLKQMVRNIAGLLVACGRGKLDQHSVTELLNVRDRQALPSVTAPAGGLALVRVEYAQPTPAVHTIKQ</sequence>
<feature type="domain" description="Pseudouridine synthase I TruA alpha/beta" evidence="8">
    <location>
        <begin position="148"/>
        <end position="256"/>
    </location>
</feature>
<dbReference type="InterPro" id="IPR020097">
    <property type="entry name" value="PsdUridine_synth_TruA_a/b_dom"/>
</dbReference>
<comment type="similarity">
    <text evidence="1 4 7">Belongs to the tRNA pseudouridine synthase TruA family.</text>
</comment>
<dbReference type="Pfam" id="PF01416">
    <property type="entry name" value="PseudoU_synth_1"/>
    <property type="match status" value="2"/>
</dbReference>
<dbReference type="InterPro" id="IPR020094">
    <property type="entry name" value="TruA/RsuA/RluB/E/F_N"/>
</dbReference>
<dbReference type="InterPro" id="IPR020103">
    <property type="entry name" value="PsdUridine_synth_cat_dom_sf"/>
</dbReference>
<keyword evidence="10" id="KW-1185">Reference proteome</keyword>